<dbReference type="InterPro" id="IPR021398">
    <property type="entry name" value="DUF3037"/>
</dbReference>
<evidence type="ECO:0008006" key="3">
    <source>
        <dbReference type="Google" id="ProtNLM"/>
    </source>
</evidence>
<sequence>MSTLAYQYVVLRAVPRIEREEFVNIAVVLHCKESNYLALRSGPWRERVLALDPAADTGAIARSLEGVAQVCAPPDGHFASEMTTSERFGWLAAPRSVVVQPGPAHGGTTADPVAQLTALCSEYVDVPRDS</sequence>
<evidence type="ECO:0000313" key="1">
    <source>
        <dbReference type="EMBL" id="PRZ29703.1"/>
    </source>
</evidence>
<dbReference type="RefSeq" id="WP_106351139.1">
    <property type="nucleotide sequence ID" value="NZ_PVUE01000032.1"/>
</dbReference>
<accession>A0A2T0Z047</accession>
<dbReference type="AlphaFoldDB" id="A0A2T0Z047"/>
<dbReference type="Proteomes" id="UP000237752">
    <property type="component" value="Unassembled WGS sequence"/>
</dbReference>
<dbReference type="Pfam" id="PF11236">
    <property type="entry name" value="DUF3037"/>
    <property type="match status" value="1"/>
</dbReference>
<dbReference type="OrthoDB" id="9803207at2"/>
<name>A0A2T0Z047_9ACTN</name>
<keyword evidence="2" id="KW-1185">Reference proteome</keyword>
<gene>
    <name evidence="1" type="ORF">CLV47_13212</name>
</gene>
<comment type="caution">
    <text evidence="1">The sequence shown here is derived from an EMBL/GenBank/DDBJ whole genome shotgun (WGS) entry which is preliminary data.</text>
</comment>
<dbReference type="EMBL" id="PVUE01000032">
    <property type="protein sequence ID" value="PRZ29703.1"/>
    <property type="molecule type" value="Genomic_DNA"/>
</dbReference>
<reference evidence="1 2" key="1">
    <citation type="submission" date="2018-03" db="EMBL/GenBank/DDBJ databases">
        <title>Genomic Encyclopedia of Archaeal and Bacterial Type Strains, Phase II (KMG-II): from individual species to whole genera.</title>
        <authorList>
            <person name="Goeker M."/>
        </authorList>
    </citation>
    <scope>NUCLEOTIDE SEQUENCE [LARGE SCALE GENOMIC DNA]</scope>
    <source>
        <strain evidence="1 2">DSM 100065</strain>
    </source>
</reference>
<protein>
    <recommendedName>
        <fullName evidence="3">DUF3037 family protein</fullName>
    </recommendedName>
</protein>
<evidence type="ECO:0000313" key="2">
    <source>
        <dbReference type="Proteomes" id="UP000237752"/>
    </source>
</evidence>
<proteinExistence type="predicted"/>
<organism evidence="1 2">
    <name type="scientific">Antricoccus suffuscus</name>
    <dbReference type="NCBI Taxonomy" id="1629062"/>
    <lineage>
        <taxon>Bacteria</taxon>
        <taxon>Bacillati</taxon>
        <taxon>Actinomycetota</taxon>
        <taxon>Actinomycetes</taxon>
        <taxon>Geodermatophilales</taxon>
        <taxon>Antricoccaceae</taxon>
        <taxon>Antricoccus</taxon>
    </lineage>
</organism>